<reference evidence="2" key="3">
    <citation type="submission" date="2025-09" db="UniProtKB">
        <authorList>
            <consortium name="Ensembl"/>
        </authorList>
    </citation>
    <scope>IDENTIFICATION</scope>
</reference>
<dbReference type="SUPFAM" id="SSF56436">
    <property type="entry name" value="C-type lectin-like"/>
    <property type="match status" value="2"/>
</dbReference>
<dbReference type="PANTHER" id="PTHR45784:SF8">
    <property type="entry name" value="C-TYPE MANNOSE RECEPTOR 2-RELATED"/>
    <property type="match status" value="1"/>
</dbReference>
<evidence type="ECO:0000259" key="1">
    <source>
        <dbReference type="PROSITE" id="PS50041"/>
    </source>
</evidence>
<protein>
    <recommendedName>
        <fullName evidence="1">C-type lectin domain-containing protein</fullName>
    </recommendedName>
</protein>
<dbReference type="Proteomes" id="UP000472271">
    <property type="component" value="Chromosome 3"/>
</dbReference>
<gene>
    <name evidence="2" type="primary">LOC115417006</name>
</gene>
<reference evidence="2" key="2">
    <citation type="submission" date="2025-08" db="UniProtKB">
        <authorList>
            <consortium name="Ensembl"/>
        </authorList>
    </citation>
    <scope>IDENTIFICATION</scope>
</reference>
<feature type="domain" description="C-type lectin" evidence="1">
    <location>
        <begin position="1"/>
        <end position="91"/>
    </location>
</feature>
<dbReference type="Gene3D" id="3.10.100.10">
    <property type="entry name" value="Mannose-Binding Protein A, subunit A"/>
    <property type="match status" value="2"/>
</dbReference>
<reference evidence="2" key="1">
    <citation type="submission" date="2019-06" db="EMBL/GenBank/DDBJ databases">
        <authorList>
            <consortium name="Wellcome Sanger Institute Data Sharing"/>
        </authorList>
    </citation>
    <scope>NUCLEOTIDE SEQUENCE [LARGE SCALE GENOMIC DNA]</scope>
</reference>
<sequence length="213" mass="24814">MTWSEATEHCTPHREDLWTDHVGSTSVRVANFPVWIGLYREGETWSWSTAETEYRHWDDEEPSAGNCVTIASLTKKMSTKNCSSLYPFTCFSDNLILVKENKTWEEALEHCRSFWMYPYNHYYIHSGLVSVQPGEDHAYMRLRVREATTEKVWVGLRFLVDQWRWVNGVDMLFSDLPECPVEQQRCGALSANSNSSTLEPMDCLETNNFLCYI</sequence>
<dbReference type="InterPro" id="IPR016187">
    <property type="entry name" value="CTDL_fold"/>
</dbReference>
<evidence type="ECO:0000313" key="2">
    <source>
        <dbReference type="Ensembl" id="ENSSORP00005002853.1"/>
    </source>
</evidence>
<dbReference type="PANTHER" id="PTHR45784">
    <property type="entry name" value="C-TYPE LECTIN DOMAIN FAMILY 20 MEMBER A-RELATED"/>
    <property type="match status" value="1"/>
</dbReference>
<name>A0A672Y873_9TELE</name>
<feature type="domain" description="C-type lectin" evidence="1">
    <location>
        <begin position="86"/>
        <end position="212"/>
    </location>
</feature>
<organism evidence="2 3">
    <name type="scientific">Sphaeramia orbicularis</name>
    <name type="common">orbiculate cardinalfish</name>
    <dbReference type="NCBI Taxonomy" id="375764"/>
    <lineage>
        <taxon>Eukaryota</taxon>
        <taxon>Metazoa</taxon>
        <taxon>Chordata</taxon>
        <taxon>Craniata</taxon>
        <taxon>Vertebrata</taxon>
        <taxon>Euteleostomi</taxon>
        <taxon>Actinopterygii</taxon>
        <taxon>Neopterygii</taxon>
        <taxon>Teleostei</taxon>
        <taxon>Neoteleostei</taxon>
        <taxon>Acanthomorphata</taxon>
        <taxon>Gobiaria</taxon>
        <taxon>Kurtiformes</taxon>
        <taxon>Apogonoidei</taxon>
        <taxon>Apogonidae</taxon>
        <taxon>Apogoninae</taxon>
        <taxon>Sphaeramia</taxon>
    </lineage>
</organism>
<dbReference type="PROSITE" id="PS50041">
    <property type="entry name" value="C_TYPE_LECTIN_2"/>
    <property type="match status" value="2"/>
</dbReference>
<proteinExistence type="predicted"/>
<dbReference type="InParanoid" id="A0A672Y873"/>
<dbReference type="InterPro" id="IPR016186">
    <property type="entry name" value="C-type_lectin-like/link_sf"/>
</dbReference>
<dbReference type="Ensembl" id="ENSSORT00005002937.1">
    <property type="protein sequence ID" value="ENSSORP00005002853.1"/>
    <property type="gene ID" value="ENSSORG00005001775.1"/>
</dbReference>
<dbReference type="AlphaFoldDB" id="A0A672Y873"/>
<dbReference type="SMART" id="SM00034">
    <property type="entry name" value="CLECT"/>
    <property type="match status" value="1"/>
</dbReference>
<evidence type="ECO:0000313" key="3">
    <source>
        <dbReference type="Proteomes" id="UP000472271"/>
    </source>
</evidence>
<dbReference type="InterPro" id="IPR001304">
    <property type="entry name" value="C-type_lectin-like"/>
</dbReference>
<keyword evidence="3" id="KW-1185">Reference proteome</keyword>
<dbReference type="Pfam" id="PF00059">
    <property type="entry name" value="Lectin_C"/>
    <property type="match status" value="2"/>
</dbReference>
<accession>A0A672Y873</accession>